<evidence type="ECO:0000313" key="8">
    <source>
        <dbReference type="EMBL" id="ETR73771.1"/>
    </source>
</evidence>
<dbReference type="EMBL" id="ATBP01000039">
    <property type="protein sequence ID" value="ETR73771.1"/>
    <property type="molecule type" value="Genomic_DNA"/>
</dbReference>
<dbReference type="PANTHER" id="PTHR30636">
    <property type="entry name" value="UPF0701 PROTEIN YICC"/>
    <property type="match status" value="1"/>
</dbReference>
<name>A0A1V1PFV5_9BACT</name>
<accession>A0A1V1PFV5</accession>
<feature type="domain" description="Endoribonuclease YicC-like N-terminal" evidence="6">
    <location>
        <begin position="2"/>
        <end position="92"/>
    </location>
</feature>
<dbReference type="InterPro" id="IPR013527">
    <property type="entry name" value="YicC-like_N"/>
</dbReference>
<dbReference type="GO" id="GO:0004521">
    <property type="term" value="F:RNA endonuclease activity"/>
    <property type="evidence" value="ECO:0007669"/>
    <property type="project" value="InterPro"/>
</dbReference>
<evidence type="ECO:0000313" key="9">
    <source>
        <dbReference type="Proteomes" id="UP000189670"/>
    </source>
</evidence>
<dbReference type="AlphaFoldDB" id="A0A1V1PFV5"/>
<evidence type="ECO:0000259" key="6">
    <source>
        <dbReference type="Pfam" id="PF03755"/>
    </source>
</evidence>
<evidence type="ECO:0000256" key="2">
    <source>
        <dbReference type="ARBA" id="ARBA00022722"/>
    </source>
</evidence>
<feature type="domain" description="Endoribonuclease YicC-like C-terminal" evidence="7">
    <location>
        <begin position="110"/>
        <end position="229"/>
    </location>
</feature>
<dbReference type="GO" id="GO:0016787">
    <property type="term" value="F:hydrolase activity"/>
    <property type="evidence" value="ECO:0007669"/>
    <property type="project" value="UniProtKB-KW"/>
</dbReference>
<dbReference type="Pfam" id="PF03755">
    <property type="entry name" value="YicC-like_N"/>
    <property type="match status" value="1"/>
</dbReference>
<sequence length="229" mass="26061">MITIQETIEEENRFEADLDRATEYISVLEQVIAHFQLQHAVTLRDIMKAGGVIKPLEKENDLEAVEPVLIECLETALKDICAMRATEGEALARDIDNRLNDISQSMQTISTLAHEQVDYYCQKLKDRIASLTHNIIEIDPVRIAQEAAILADRSDISEEITRLDSHIEQFRTLMNENQPVGRKLNFLLQEIGRELNTIGSKSGSAEISKIIVNLKSEHEKIREQIQNIE</sequence>
<dbReference type="Proteomes" id="UP000189670">
    <property type="component" value="Unassembled WGS sequence"/>
</dbReference>
<evidence type="ECO:0000259" key="7">
    <source>
        <dbReference type="Pfam" id="PF08340"/>
    </source>
</evidence>
<dbReference type="Pfam" id="PF08340">
    <property type="entry name" value="YicC-like_C"/>
    <property type="match status" value="1"/>
</dbReference>
<evidence type="ECO:0000256" key="5">
    <source>
        <dbReference type="ARBA" id="ARBA00035648"/>
    </source>
</evidence>
<keyword evidence="3" id="KW-0255">Endonuclease</keyword>
<organism evidence="8 9">
    <name type="scientific">Candidatus Magnetoglobus multicellularis str. Araruama</name>
    <dbReference type="NCBI Taxonomy" id="890399"/>
    <lineage>
        <taxon>Bacteria</taxon>
        <taxon>Pseudomonadati</taxon>
        <taxon>Thermodesulfobacteriota</taxon>
        <taxon>Desulfobacteria</taxon>
        <taxon>Desulfobacterales</taxon>
        <taxon>Desulfobacteraceae</taxon>
        <taxon>Candidatus Magnetoglobus</taxon>
    </lineage>
</organism>
<dbReference type="NCBIfam" id="TIGR00255">
    <property type="entry name" value="YicC/YloC family endoribonuclease"/>
    <property type="match status" value="1"/>
</dbReference>
<gene>
    <name evidence="8" type="ORF">OMM_00704</name>
</gene>
<keyword evidence="4" id="KW-0378">Hydrolase</keyword>
<evidence type="ECO:0000256" key="3">
    <source>
        <dbReference type="ARBA" id="ARBA00022759"/>
    </source>
</evidence>
<proteinExistence type="inferred from homology"/>
<dbReference type="InterPro" id="IPR005229">
    <property type="entry name" value="YicC/YloC-like"/>
</dbReference>
<keyword evidence="2" id="KW-0540">Nuclease</keyword>
<comment type="similarity">
    <text evidence="5">Belongs to the YicC/YloC family.</text>
</comment>
<reference evidence="9" key="1">
    <citation type="submission" date="2012-11" db="EMBL/GenBank/DDBJ databases">
        <authorList>
            <person name="Lucero-Rivera Y.E."/>
            <person name="Tovar-Ramirez D."/>
        </authorList>
    </citation>
    <scope>NUCLEOTIDE SEQUENCE [LARGE SCALE GENOMIC DNA]</scope>
    <source>
        <strain evidence="9">Araruama</strain>
    </source>
</reference>
<comment type="cofactor">
    <cofactor evidence="1">
        <name>a divalent metal cation</name>
        <dbReference type="ChEBI" id="CHEBI:60240"/>
    </cofactor>
</comment>
<protein>
    <submittedName>
        <fullName evidence="8">YicC domain-containing protein</fullName>
    </submittedName>
</protein>
<evidence type="ECO:0000256" key="4">
    <source>
        <dbReference type="ARBA" id="ARBA00022801"/>
    </source>
</evidence>
<dbReference type="InterPro" id="IPR013551">
    <property type="entry name" value="YicC-like_C"/>
</dbReference>
<dbReference type="PANTHER" id="PTHR30636:SF3">
    <property type="entry name" value="UPF0701 PROTEIN YICC"/>
    <property type="match status" value="1"/>
</dbReference>
<comment type="caution">
    <text evidence="8">The sequence shown here is derived from an EMBL/GenBank/DDBJ whole genome shotgun (WGS) entry which is preliminary data.</text>
</comment>
<evidence type="ECO:0000256" key="1">
    <source>
        <dbReference type="ARBA" id="ARBA00001968"/>
    </source>
</evidence>